<organism evidence="3 4">
    <name type="scientific">Leptospira weilii serovar Topaz str. LT2116</name>
    <dbReference type="NCBI Taxonomy" id="1088540"/>
    <lineage>
        <taxon>Bacteria</taxon>
        <taxon>Pseudomonadati</taxon>
        <taxon>Spirochaetota</taxon>
        <taxon>Spirochaetia</taxon>
        <taxon>Leptospirales</taxon>
        <taxon>Leptospiraceae</taxon>
        <taxon>Leptospira</taxon>
    </lineage>
</organism>
<evidence type="ECO:0000313" key="4">
    <source>
        <dbReference type="Proteomes" id="UP000011770"/>
    </source>
</evidence>
<dbReference type="PANTHER" id="PTHR46401">
    <property type="entry name" value="GLYCOSYLTRANSFERASE WBBK-RELATED"/>
    <property type="match status" value="1"/>
</dbReference>
<accession>M3EIF0</accession>
<gene>
    <name evidence="3" type="ORF">LEP1GSC188_3648</name>
</gene>
<proteinExistence type="predicted"/>
<dbReference type="GO" id="GO:0009103">
    <property type="term" value="P:lipopolysaccharide biosynthetic process"/>
    <property type="evidence" value="ECO:0007669"/>
    <property type="project" value="TreeGrafter"/>
</dbReference>
<reference evidence="3 4" key="1">
    <citation type="submission" date="2013-01" db="EMBL/GenBank/DDBJ databases">
        <authorList>
            <person name="Harkins D.M."/>
            <person name="Durkin A.S."/>
            <person name="Brinkac L.M."/>
            <person name="Haft D.H."/>
            <person name="Selengut J.D."/>
            <person name="Sanka R."/>
            <person name="DePew J."/>
            <person name="Purushe J."/>
            <person name="Tulsiani S.M."/>
            <person name="Graham G.C."/>
            <person name="Burns M.-A."/>
            <person name="Dohnt M.F."/>
            <person name="Smythe L.D."/>
            <person name="McKay D.B."/>
            <person name="Craig S.B."/>
            <person name="Vinetz J.M."/>
            <person name="Sutton G.G."/>
            <person name="Nierman W.C."/>
            <person name="Fouts D.E."/>
        </authorList>
    </citation>
    <scope>NUCLEOTIDE SEQUENCE [LARGE SCALE GENOMIC DNA]</scope>
    <source>
        <strain evidence="3 4">LT2116</strain>
    </source>
</reference>
<dbReference type="SUPFAM" id="SSF53756">
    <property type="entry name" value="UDP-Glycosyltransferase/glycogen phosphorylase"/>
    <property type="match status" value="1"/>
</dbReference>
<dbReference type="InterPro" id="IPR028098">
    <property type="entry name" value="Glyco_trans_4-like_N"/>
</dbReference>
<dbReference type="Proteomes" id="UP000011770">
    <property type="component" value="Unassembled WGS sequence"/>
</dbReference>
<evidence type="ECO:0000313" key="3">
    <source>
        <dbReference type="EMBL" id="EMF80833.1"/>
    </source>
</evidence>
<name>M3EIF0_9LEPT</name>
<evidence type="ECO:0000256" key="1">
    <source>
        <dbReference type="ARBA" id="ARBA00022679"/>
    </source>
</evidence>
<dbReference type="AlphaFoldDB" id="M3EIF0"/>
<keyword evidence="1 3" id="KW-0808">Transferase</keyword>
<sequence>MIAHSGIGMRIRGLLKYLGPIALKENFQIYLFGDVTTILNEGILCYEFSGFEKNRSETETSDNSSKKEKDFSYPVICYRSPIYSLSEFLGHPLMGRMDLLDIPHFNVPLRYLRKSIATIHDIIPFRMKEFHSSFLKRIYMQVVFRLLRRFSKKIVSVSEYTAKDLEFIFGFSKEEMKVIHNGIDRSVFYPATPTEKKNFWKNTNSKKVTY</sequence>
<dbReference type="GO" id="GO:0016757">
    <property type="term" value="F:glycosyltransferase activity"/>
    <property type="evidence" value="ECO:0007669"/>
    <property type="project" value="TreeGrafter"/>
</dbReference>
<dbReference type="PANTHER" id="PTHR46401:SF2">
    <property type="entry name" value="GLYCOSYLTRANSFERASE WBBK-RELATED"/>
    <property type="match status" value="1"/>
</dbReference>
<protein>
    <submittedName>
        <fullName evidence="3">Glycosyltransferase Family 4 domain protein</fullName>
    </submittedName>
</protein>
<dbReference type="Pfam" id="PF13439">
    <property type="entry name" value="Glyco_transf_4"/>
    <property type="match status" value="1"/>
</dbReference>
<dbReference type="Gene3D" id="3.40.50.2000">
    <property type="entry name" value="Glycogen Phosphorylase B"/>
    <property type="match status" value="1"/>
</dbReference>
<feature type="domain" description="Glycosyltransferase subfamily 4-like N-terminal" evidence="2">
    <location>
        <begin position="112"/>
        <end position="185"/>
    </location>
</feature>
<dbReference type="EMBL" id="AHOR02000046">
    <property type="protein sequence ID" value="EMF80833.1"/>
    <property type="molecule type" value="Genomic_DNA"/>
</dbReference>
<evidence type="ECO:0000259" key="2">
    <source>
        <dbReference type="Pfam" id="PF13439"/>
    </source>
</evidence>
<comment type="caution">
    <text evidence="3">The sequence shown here is derived from an EMBL/GenBank/DDBJ whole genome shotgun (WGS) entry which is preliminary data.</text>
</comment>